<evidence type="ECO:0000256" key="3">
    <source>
        <dbReference type="SAM" id="MobiDB-lite"/>
    </source>
</evidence>
<dbReference type="InterPro" id="IPR036908">
    <property type="entry name" value="RlpA-like_sf"/>
</dbReference>
<dbReference type="AlphaFoldDB" id="A0A6G8ARQ3"/>
<evidence type="ECO:0000259" key="5">
    <source>
        <dbReference type="Pfam" id="PF06725"/>
    </source>
</evidence>
<evidence type="ECO:0000256" key="2">
    <source>
        <dbReference type="SAM" id="Coils"/>
    </source>
</evidence>
<feature type="compositionally biased region" description="Polar residues" evidence="3">
    <location>
        <begin position="158"/>
        <end position="176"/>
    </location>
</feature>
<dbReference type="InterPro" id="IPR057309">
    <property type="entry name" value="PcsB_CC"/>
</dbReference>
<sequence length="366" mass="39553">MLKVKGLSVMLLSVVALSVSPVLSLAASSEEAVKKESTVISNKIDKALESVNVKYQEVETLKSEVSETEATIKDTEKNIEKTEASITKRTEAMAGRMQNIQSNGSSFNLVDALLSSENISDFFNRAYAMTVLQGAEKSKVDSLAEDKEKLDELKTSLEENQTTLTEKQTSMEQEASTLEKDVSSLKTELSNNQAALEKLSNERVVKEAQAKKAAAEVANRKEIEASAAKKQQTQTNTSSSEVKENNTSETTEESVNITPPTTPEQPTKPSTGGGNSMQMEATGYSYTQPGLSYFTATGIDLRKNSRVIAVDPNTIPLGSVVEVSGYGIAVAGDTGGDIKGNRIDLHFNTIEECRQFGRQTVSVTVK</sequence>
<dbReference type="Proteomes" id="UP000501747">
    <property type="component" value="Chromosome"/>
</dbReference>
<evidence type="ECO:0000313" key="8">
    <source>
        <dbReference type="Proteomes" id="UP000501747"/>
    </source>
</evidence>
<feature type="region of interest" description="Disordered" evidence="3">
    <location>
        <begin position="225"/>
        <end position="275"/>
    </location>
</feature>
<dbReference type="PANTHER" id="PTHR39160">
    <property type="entry name" value="CELL WALL-BINDING PROTEIN YOCH"/>
    <property type="match status" value="1"/>
</dbReference>
<name>A0A6G8ARQ3_9ENTE</name>
<dbReference type="Pfam" id="PF24568">
    <property type="entry name" value="CC_PcsB"/>
    <property type="match status" value="1"/>
</dbReference>
<keyword evidence="2" id="KW-0175">Coiled coil</keyword>
<proteinExistence type="predicted"/>
<feature type="compositionally biased region" description="Low complexity" evidence="3">
    <location>
        <begin position="247"/>
        <end position="270"/>
    </location>
</feature>
<dbReference type="PANTHER" id="PTHR39160:SF4">
    <property type="entry name" value="RESUSCITATION-PROMOTING FACTOR RPFB"/>
    <property type="match status" value="1"/>
</dbReference>
<dbReference type="SUPFAM" id="SSF50685">
    <property type="entry name" value="Barwin-like endoglucanases"/>
    <property type="match status" value="1"/>
</dbReference>
<feature type="region of interest" description="Disordered" evidence="3">
    <location>
        <begin position="153"/>
        <end position="184"/>
    </location>
</feature>
<feature type="domain" description="3D" evidence="5">
    <location>
        <begin position="306"/>
        <end position="365"/>
    </location>
</feature>
<evidence type="ECO:0000313" key="7">
    <source>
        <dbReference type="EMBL" id="QIL47744.1"/>
    </source>
</evidence>
<gene>
    <name evidence="7" type="ORF">G7082_03915</name>
</gene>
<feature type="coiled-coil region" evidence="2">
    <location>
        <begin position="58"/>
        <end position="85"/>
    </location>
</feature>
<dbReference type="InterPro" id="IPR051933">
    <property type="entry name" value="Resuscitation_pf_RpfB"/>
</dbReference>
<accession>A0A6G8ARQ3</accession>
<dbReference type="GO" id="GO:0009254">
    <property type="term" value="P:peptidoglycan turnover"/>
    <property type="evidence" value="ECO:0007669"/>
    <property type="project" value="InterPro"/>
</dbReference>
<evidence type="ECO:0000256" key="4">
    <source>
        <dbReference type="SAM" id="SignalP"/>
    </source>
</evidence>
<evidence type="ECO:0000256" key="1">
    <source>
        <dbReference type="ARBA" id="ARBA00022729"/>
    </source>
</evidence>
<organism evidence="7 8">
    <name type="scientific">Vagococcus hydrophili</name>
    <dbReference type="NCBI Taxonomy" id="2714947"/>
    <lineage>
        <taxon>Bacteria</taxon>
        <taxon>Bacillati</taxon>
        <taxon>Bacillota</taxon>
        <taxon>Bacilli</taxon>
        <taxon>Lactobacillales</taxon>
        <taxon>Enterococcaceae</taxon>
        <taxon>Vagococcus</taxon>
    </lineage>
</organism>
<dbReference type="RefSeq" id="WP_166033916.1">
    <property type="nucleotide sequence ID" value="NZ_CP049887.1"/>
</dbReference>
<dbReference type="InterPro" id="IPR010611">
    <property type="entry name" value="3D_dom"/>
</dbReference>
<dbReference type="EMBL" id="CP049887">
    <property type="protein sequence ID" value="QIL47744.1"/>
    <property type="molecule type" value="Genomic_DNA"/>
</dbReference>
<feature type="signal peptide" evidence="4">
    <location>
        <begin position="1"/>
        <end position="26"/>
    </location>
</feature>
<evidence type="ECO:0000259" key="6">
    <source>
        <dbReference type="Pfam" id="PF24568"/>
    </source>
</evidence>
<dbReference type="CDD" id="cd22786">
    <property type="entry name" value="DPBB_YuiC-like"/>
    <property type="match status" value="1"/>
</dbReference>
<dbReference type="GO" id="GO:0019867">
    <property type="term" value="C:outer membrane"/>
    <property type="evidence" value="ECO:0007669"/>
    <property type="project" value="InterPro"/>
</dbReference>
<feature type="domain" description="Peptidoglycan hydrolase PcsB coiled-coil" evidence="6">
    <location>
        <begin position="79"/>
        <end position="152"/>
    </location>
</feature>
<keyword evidence="8" id="KW-1185">Reference proteome</keyword>
<dbReference type="GO" id="GO:0004553">
    <property type="term" value="F:hydrolase activity, hydrolyzing O-glycosyl compounds"/>
    <property type="evidence" value="ECO:0007669"/>
    <property type="project" value="InterPro"/>
</dbReference>
<dbReference type="Gene3D" id="6.10.250.3150">
    <property type="match status" value="1"/>
</dbReference>
<reference evidence="7 8" key="1">
    <citation type="submission" date="2020-03" db="EMBL/GenBank/DDBJ databases">
        <title>Vagococcus sp. nov., isolated from beetles.</title>
        <authorList>
            <person name="Hyun D.-W."/>
            <person name="Bae J.-W."/>
        </authorList>
    </citation>
    <scope>NUCLEOTIDE SEQUENCE [LARGE SCALE GENOMIC DNA]</scope>
    <source>
        <strain evidence="7 8">HDW17B</strain>
    </source>
</reference>
<keyword evidence="1 4" id="KW-0732">Signal</keyword>
<protein>
    <submittedName>
        <fullName evidence="7">Peptidase M23</fullName>
    </submittedName>
</protein>
<dbReference type="KEGG" id="vhy:G7082_03915"/>
<feature type="chain" id="PRO_5026062272" evidence="4">
    <location>
        <begin position="27"/>
        <end position="366"/>
    </location>
</feature>
<dbReference type="Pfam" id="PF06725">
    <property type="entry name" value="3D"/>
    <property type="match status" value="1"/>
</dbReference>